<comment type="cofactor">
    <cofactor evidence="7">
        <name>Mg(2+)</name>
        <dbReference type="ChEBI" id="CHEBI:18420"/>
    </cofactor>
    <cofactor evidence="7">
        <name>Mn(2+)</name>
        <dbReference type="ChEBI" id="CHEBI:29035"/>
    </cofactor>
    <text evidence="7">Divalent metal cations. Prefers magnesium or manganese.</text>
</comment>
<evidence type="ECO:0000256" key="2">
    <source>
        <dbReference type="ARBA" id="ARBA00008785"/>
    </source>
</evidence>
<reference evidence="10 11" key="1">
    <citation type="submission" date="2024-10" db="EMBL/GenBank/DDBJ databases">
        <title>Updated reference genomes for cyclostephanoid diatoms.</title>
        <authorList>
            <person name="Roberts W.R."/>
            <person name="Alverson A.J."/>
        </authorList>
    </citation>
    <scope>NUCLEOTIDE SEQUENCE [LARGE SCALE GENOMIC DNA]</scope>
    <source>
        <strain evidence="10 11">AJA232-27</strain>
    </source>
</reference>
<dbReference type="Pfam" id="PF00390">
    <property type="entry name" value="malic"/>
    <property type="match status" value="1"/>
</dbReference>
<dbReference type="Proteomes" id="UP001530293">
    <property type="component" value="Unassembled WGS sequence"/>
</dbReference>
<evidence type="ECO:0000256" key="3">
    <source>
        <dbReference type="ARBA" id="ARBA00022723"/>
    </source>
</evidence>
<protein>
    <recommendedName>
        <fullName evidence="12">Malic enzyme</fullName>
    </recommendedName>
</protein>
<dbReference type="InterPro" id="IPR046346">
    <property type="entry name" value="Aminoacid_DH-like_N_sf"/>
</dbReference>
<dbReference type="PANTHER" id="PTHR23406">
    <property type="entry name" value="MALIC ENZYME-RELATED"/>
    <property type="match status" value="1"/>
</dbReference>
<dbReference type="PANTHER" id="PTHR23406:SF32">
    <property type="entry name" value="NADP-DEPENDENT MALIC ENZYME"/>
    <property type="match status" value="1"/>
</dbReference>
<dbReference type="FunFam" id="3.40.50.720:FF:000182">
    <property type="entry name" value="NAD-dependent malic enzyme"/>
    <property type="match status" value="1"/>
</dbReference>
<dbReference type="SMART" id="SM01274">
    <property type="entry name" value="malic"/>
    <property type="match status" value="1"/>
</dbReference>
<feature type="binding site" evidence="7">
    <location>
        <position position="334"/>
    </location>
    <ligand>
        <name>a divalent metal cation</name>
        <dbReference type="ChEBI" id="CHEBI:60240"/>
    </ligand>
</feature>
<dbReference type="AlphaFoldDB" id="A0ABD3MAD9"/>
<feature type="binding site" evidence="6">
    <location>
        <position position="244"/>
    </location>
    <ligand>
        <name>(S)-malate</name>
        <dbReference type="ChEBI" id="CHEBI:15589"/>
    </ligand>
</feature>
<comment type="similarity">
    <text evidence="2">Belongs to the malic enzymes family.</text>
</comment>
<dbReference type="PIRSF" id="PIRSF000106">
    <property type="entry name" value="ME"/>
    <property type="match status" value="1"/>
</dbReference>
<dbReference type="CDD" id="cd05312">
    <property type="entry name" value="NAD_bind_1_malic_enz"/>
    <property type="match status" value="1"/>
</dbReference>
<comment type="caution">
    <text evidence="10">The sequence shown here is derived from an EMBL/GenBank/DDBJ whole genome shotgun (WGS) entry which is preliminary data.</text>
</comment>
<evidence type="ECO:0000256" key="5">
    <source>
        <dbReference type="PIRSR" id="PIRSR000106-1"/>
    </source>
</evidence>
<evidence type="ECO:0000313" key="11">
    <source>
        <dbReference type="Proteomes" id="UP001530293"/>
    </source>
</evidence>
<dbReference type="InterPro" id="IPR037062">
    <property type="entry name" value="Malic_N_dom_sf"/>
</dbReference>
<accession>A0ABD3MAD9</accession>
<dbReference type="Gene3D" id="3.40.50.720">
    <property type="entry name" value="NAD(P)-binding Rossmann-like Domain"/>
    <property type="match status" value="1"/>
</dbReference>
<feature type="binding site" evidence="7">
    <location>
        <position position="357"/>
    </location>
    <ligand>
        <name>a divalent metal cation</name>
        <dbReference type="ChEBI" id="CHEBI:60240"/>
    </ligand>
</feature>
<proteinExistence type="inferred from homology"/>
<feature type="binding site" evidence="6">
    <location>
        <position position="545"/>
    </location>
    <ligand>
        <name>(S)-malate</name>
        <dbReference type="ChEBI" id="CHEBI:15589"/>
    </ligand>
</feature>
<dbReference type="InterPro" id="IPR012302">
    <property type="entry name" value="Malic_NAD-bd"/>
</dbReference>
<keyword evidence="11" id="KW-1185">Reference proteome</keyword>
<comment type="cofactor">
    <cofactor evidence="1">
        <name>Mn(2+)</name>
        <dbReference type="ChEBI" id="CHEBI:29035"/>
    </cofactor>
</comment>
<feature type="domain" description="Malic enzyme NAD-binding" evidence="8">
    <location>
        <begin position="358"/>
        <end position="614"/>
    </location>
</feature>
<feature type="binding site" evidence="6">
    <location>
        <position position="500"/>
    </location>
    <ligand>
        <name>(S)-malate</name>
        <dbReference type="ChEBI" id="CHEBI:15589"/>
    </ligand>
</feature>
<dbReference type="EMBL" id="JALLBG020000181">
    <property type="protein sequence ID" value="KAL3760572.1"/>
    <property type="molecule type" value="Genomic_DNA"/>
</dbReference>
<dbReference type="SUPFAM" id="SSF51735">
    <property type="entry name" value="NAD(P)-binding Rossmann-fold domains"/>
    <property type="match status" value="1"/>
</dbReference>
<dbReference type="NCBIfam" id="NF010052">
    <property type="entry name" value="PRK13529.1"/>
    <property type="match status" value="1"/>
</dbReference>
<dbReference type="SUPFAM" id="SSF53223">
    <property type="entry name" value="Aminoacid dehydrogenase-like, N-terminal domain"/>
    <property type="match status" value="1"/>
</dbReference>
<feature type="domain" description="Malic enzyme N-terminal" evidence="9">
    <location>
        <begin position="168"/>
        <end position="348"/>
    </location>
</feature>
<organism evidence="10 11">
    <name type="scientific">Discostella pseudostelligera</name>
    <dbReference type="NCBI Taxonomy" id="259834"/>
    <lineage>
        <taxon>Eukaryota</taxon>
        <taxon>Sar</taxon>
        <taxon>Stramenopiles</taxon>
        <taxon>Ochrophyta</taxon>
        <taxon>Bacillariophyta</taxon>
        <taxon>Coscinodiscophyceae</taxon>
        <taxon>Thalassiosirophycidae</taxon>
        <taxon>Stephanodiscales</taxon>
        <taxon>Stephanodiscaceae</taxon>
        <taxon>Discostella</taxon>
    </lineage>
</organism>
<evidence type="ECO:0008006" key="12">
    <source>
        <dbReference type="Google" id="ProtNLM"/>
    </source>
</evidence>
<dbReference type="InterPro" id="IPR012301">
    <property type="entry name" value="Malic_N_dom"/>
</dbReference>
<keyword evidence="4" id="KW-0560">Oxidoreductase</keyword>
<gene>
    <name evidence="10" type="ORF">ACHAWU_009533</name>
</gene>
<dbReference type="SMART" id="SM00919">
    <property type="entry name" value="Malic_M"/>
    <property type="match status" value="1"/>
</dbReference>
<feature type="active site" description="Proton donor" evidence="5">
    <location>
        <position position="191"/>
    </location>
</feature>
<evidence type="ECO:0000256" key="7">
    <source>
        <dbReference type="PIRSR" id="PIRSR000106-3"/>
    </source>
</evidence>
<evidence type="ECO:0000259" key="9">
    <source>
        <dbReference type="SMART" id="SM01274"/>
    </source>
</evidence>
<name>A0ABD3MAD9_9STRA</name>
<evidence type="ECO:0000256" key="1">
    <source>
        <dbReference type="ARBA" id="ARBA00001936"/>
    </source>
</evidence>
<dbReference type="InterPro" id="IPR001891">
    <property type="entry name" value="Malic_OxRdtase"/>
</dbReference>
<evidence type="ECO:0000313" key="10">
    <source>
        <dbReference type="EMBL" id="KAL3760572.1"/>
    </source>
</evidence>
<keyword evidence="3 7" id="KW-0479">Metal-binding</keyword>
<evidence type="ECO:0000256" key="6">
    <source>
        <dbReference type="PIRSR" id="PIRSR000106-2"/>
    </source>
</evidence>
<dbReference type="InterPro" id="IPR036291">
    <property type="entry name" value="NAD(P)-bd_dom_sf"/>
</dbReference>
<evidence type="ECO:0000256" key="4">
    <source>
        <dbReference type="ARBA" id="ARBA00023002"/>
    </source>
</evidence>
<dbReference type="GO" id="GO:0046872">
    <property type="term" value="F:metal ion binding"/>
    <property type="evidence" value="ECO:0007669"/>
    <property type="project" value="UniProtKB-KW"/>
</dbReference>
<sequence length="654" mass="72382">MLRSTMSSTALLLRGGNIARRIITQAQAQAPSSSSLSLVASSSSSYSNDHHFQMRWNNSGRMMSNGSYGESIPDEYIEELDETEGEWIGCSKKFLAPISVSSRGSEILNNPLFNKSSAFKSGERDRLRFRGLLPPRVTNMQIQKERVLQEIRVEESMIRKHVILEDLHDTNETLYHRILVDHMEEMAPIIYTPTVGQACNEFALRYRRPRGMYFSADDRGHMAAMVYNWPQPVVHVIVVTDGSRILGLGDLGANGMGIPIGKLSLYCAAGGIAPHRVMPVVLDVGTDNEALLKDKFYLGLQRPRLQGPAYYHLVDEFIQAVRHRWPDVLIQFEDFSSDKAQKILNKYRDESLCFNDDIQGTGATTLAGVLGGLRAKGEQPTSLGDQRILIAGAGSAGIGVAQVLLQAMMEHGRTEEEAKKCFFVADHLGLLGTERLHKLSPEQAKFARDTDGGMSLSDIVNKYKPTMLLGMTAVGGLFTEQLIKDMAKHCERPIIFPLSNPTSKAECSAKQAFEWTDGRCIFASGSPFQPVHMEDGRIFHPSQCNNMYIFPGLGLGVTLCGAKTVSDRMLNVAAEALANFVTEEELAQGKVFPNLSTIRDVSKKVAIAVIEEAIRTGQASKLSQREIADLDSFVSKKMYDPIYVPLIEKRTISI</sequence>
<dbReference type="Gene3D" id="3.40.50.10380">
    <property type="entry name" value="Malic enzyme, N-terminal domain"/>
    <property type="match status" value="1"/>
</dbReference>
<evidence type="ECO:0000259" key="8">
    <source>
        <dbReference type="SMART" id="SM00919"/>
    </source>
</evidence>
<dbReference type="Pfam" id="PF03949">
    <property type="entry name" value="Malic_M"/>
    <property type="match status" value="1"/>
</dbReference>
<dbReference type="GO" id="GO:0016491">
    <property type="term" value="F:oxidoreductase activity"/>
    <property type="evidence" value="ECO:0007669"/>
    <property type="project" value="UniProtKB-KW"/>
</dbReference>
<feature type="active site" description="Proton acceptor" evidence="5">
    <location>
        <position position="262"/>
    </location>
</feature>
<dbReference type="PRINTS" id="PR00072">
    <property type="entry name" value="MALOXRDTASE"/>
</dbReference>
<feature type="binding site" evidence="7">
    <location>
        <position position="333"/>
    </location>
    <ligand>
        <name>a divalent metal cation</name>
        <dbReference type="ChEBI" id="CHEBI:60240"/>
    </ligand>
</feature>